<gene>
    <name evidence="4" type="primary">LOC136082463</name>
</gene>
<reference evidence="4" key="1">
    <citation type="submission" date="2025-08" db="UniProtKB">
        <authorList>
            <consortium name="RefSeq"/>
        </authorList>
    </citation>
    <scope>IDENTIFICATION</scope>
</reference>
<feature type="coiled-coil region" evidence="1">
    <location>
        <begin position="192"/>
        <end position="219"/>
    </location>
</feature>
<evidence type="ECO:0000256" key="2">
    <source>
        <dbReference type="SAM" id="MobiDB-lite"/>
    </source>
</evidence>
<protein>
    <submittedName>
        <fullName evidence="4">Chromosome partition protein Smc-like</fullName>
    </submittedName>
</protein>
<dbReference type="Proteomes" id="UP001652625">
    <property type="component" value="Chromosome 07"/>
</dbReference>
<sequence>MSNNSEWSKEFHNVIKDTDKNIASIKQQLQVKKAKEINLSHNHKGSNILSSLSLLSDGQFEGTSDFTSLSSLKKDLKNIHPNFKSSYLTSKDKLIKESSSALVKTLFLKVEDLSQAVVCLKKVVESQEKQIQELKESQKFIENKINIENIADDMKKDFQSQIDSICSVISKQQKLRHMSSSEDNSKTDKLLITSLEDDINTMKRDAFEMKQKIKILERDIQTNSRNITGEISCIEKDVKSIAQNQNILHRSTIKKEQSLEDIRHELFKVSEDLNDLKEHTRSKTHLANVPKFSSSVKNDYRNYTQRSLTSSQKHDKKKHNQSKAKLDVSSPVVTTVLSLNDLDQSLEESSIDLLNSRQHNKSIKSDFWGTLEQSDVEDLKTLKNSFGSDIDYSLDDFDEITDDLLEDELLTYDT</sequence>
<evidence type="ECO:0000256" key="1">
    <source>
        <dbReference type="SAM" id="Coils"/>
    </source>
</evidence>
<accession>A0ABM4C8F9</accession>
<feature type="region of interest" description="Disordered" evidence="2">
    <location>
        <begin position="306"/>
        <end position="327"/>
    </location>
</feature>
<keyword evidence="1" id="KW-0175">Coiled coil</keyword>
<dbReference type="RefSeq" id="XP_065657905.1">
    <property type="nucleotide sequence ID" value="XM_065801833.1"/>
</dbReference>
<evidence type="ECO:0000313" key="4">
    <source>
        <dbReference type="RefSeq" id="XP_065657905.1"/>
    </source>
</evidence>
<keyword evidence="3" id="KW-1185">Reference proteome</keyword>
<feature type="coiled-coil region" evidence="1">
    <location>
        <begin position="110"/>
        <end position="144"/>
    </location>
</feature>
<evidence type="ECO:0000313" key="3">
    <source>
        <dbReference type="Proteomes" id="UP001652625"/>
    </source>
</evidence>
<dbReference type="GeneID" id="136082463"/>
<name>A0ABM4C8F9_HYDVU</name>
<proteinExistence type="predicted"/>
<organism evidence="3 4">
    <name type="scientific">Hydra vulgaris</name>
    <name type="common">Hydra</name>
    <name type="synonym">Hydra attenuata</name>
    <dbReference type="NCBI Taxonomy" id="6087"/>
    <lineage>
        <taxon>Eukaryota</taxon>
        <taxon>Metazoa</taxon>
        <taxon>Cnidaria</taxon>
        <taxon>Hydrozoa</taxon>
        <taxon>Hydroidolina</taxon>
        <taxon>Anthoathecata</taxon>
        <taxon>Aplanulata</taxon>
        <taxon>Hydridae</taxon>
        <taxon>Hydra</taxon>
    </lineage>
</organism>